<keyword evidence="1" id="KW-0812">Transmembrane</keyword>
<keyword evidence="3" id="KW-1185">Reference proteome</keyword>
<keyword evidence="1" id="KW-1133">Transmembrane helix</keyword>
<protein>
    <submittedName>
        <fullName evidence="2">Uncharacterized protein</fullName>
    </submittedName>
</protein>
<dbReference type="EMBL" id="OX395128">
    <property type="protein sequence ID" value="CAI5771155.1"/>
    <property type="molecule type" value="Genomic_DNA"/>
</dbReference>
<feature type="transmembrane region" description="Helical" evidence="1">
    <location>
        <begin position="31"/>
        <end position="50"/>
    </location>
</feature>
<accession>A0AA35K3V0</accession>
<evidence type="ECO:0000313" key="3">
    <source>
        <dbReference type="Proteomes" id="UP001178461"/>
    </source>
</evidence>
<gene>
    <name evidence="2" type="ORF">PODLI_1B042919</name>
</gene>
<sequence>MLPSGAGNGAAALPRSSVMGMARTSSGRPGAGLSAGRTVAAAAAALLLLLRRRRLLRECAAARATGRALRAALGRPRVASIATGTWGRPWRRRRRLRATAKATRSLARRRSWWATGGA</sequence>
<reference evidence="2" key="1">
    <citation type="submission" date="2022-12" db="EMBL/GenBank/DDBJ databases">
        <authorList>
            <person name="Alioto T."/>
            <person name="Alioto T."/>
            <person name="Gomez Garrido J."/>
        </authorList>
    </citation>
    <scope>NUCLEOTIDE SEQUENCE</scope>
</reference>
<keyword evidence="1" id="KW-0472">Membrane</keyword>
<dbReference type="Proteomes" id="UP001178461">
    <property type="component" value="Chromosome 3"/>
</dbReference>
<dbReference type="AlphaFoldDB" id="A0AA35K3V0"/>
<evidence type="ECO:0000313" key="2">
    <source>
        <dbReference type="EMBL" id="CAI5771155.1"/>
    </source>
</evidence>
<evidence type="ECO:0000256" key="1">
    <source>
        <dbReference type="SAM" id="Phobius"/>
    </source>
</evidence>
<organism evidence="2 3">
    <name type="scientific">Podarcis lilfordi</name>
    <name type="common">Lilford's wall lizard</name>
    <dbReference type="NCBI Taxonomy" id="74358"/>
    <lineage>
        <taxon>Eukaryota</taxon>
        <taxon>Metazoa</taxon>
        <taxon>Chordata</taxon>
        <taxon>Craniata</taxon>
        <taxon>Vertebrata</taxon>
        <taxon>Euteleostomi</taxon>
        <taxon>Lepidosauria</taxon>
        <taxon>Squamata</taxon>
        <taxon>Bifurcata</taxon>
        <taxon>Unidentata</taxon>
        <taxon>Episquamata</taxon>
        <taxon>Laterata</taxon>
        <taxon>Lacertibaenia</taxon>
        <taxon>Lacertidae</taxon>
        <taxon>Podarcis</taxon>
    </lineage>
</organism>
<name>A0AA35K3V0_9SAUR</name>
<proteinExistence type="predicted"/>